<organism evidence="1">
    <name type="scientific">freshwater metagenome</name>
    <dbReference type="NCBI Taxonomy" id="449393"/>
    <lineage>
        <taxon>unclassified sequences</taxon>
        <taxon>metagenomes</taxon>
        <taxon>ecological metagenomes</taxon>
    </lineage>
</organism>
<evidence type="ECO:0000313" key="1">
    <source>
        <dbReference type="EMBL" id="CAB4924998.1"/>
    </source>
</evidence>
<sequence length="265" mass="28471">MAATITQQRRDQIKRVVSLRITVGGSVTENSGDRRDPISITDVRLVAPGFVRQPEVAWNHRPVLIQSNVPVALPITLADADCTDATPRGPSGAIVTFDDELGQSRSITLAALEDDGLLDRIRLHDCAVASLEERATFTLGSDWRPAQLEGQRVWLGSVDIARTRPFGSPVEVTGALGSVLVDFTPVTPLPWRVPAHVRSRLPIVASSSGRCDGHSMGESSKPFVFTLWVRADGADVPLVLAVPTADLAIWWGLLASACDAIRGSD</sequence>
<dbReference type="EMBL" id="CAFBNB010000055">
    <property type="protein sequence ID" value="CAB4924998.1"/>
    <property type="molecule type" value="Genomic_DNA"/>
</dbReference>
<gene>
    <name evidence="1" type="ORF">UFOPK3720_00425</name>
</gene>
<proteinExistence type="predicted"/>
<dbReference type="AlphaFoldDB" id="A0A6J7I2H2"/>
<protein>
    <submittedName>
        <fullName evidence="1">Unannotated protein</fullName>
    </submittedName>
</protein>
<accession>A0A6J7I2H2</accession>
<reference evidence="1" key="1">
    <citation type="submission" date="2020-05" db="EMBL/GenBank/DDBJ databases">
        <authorList>
            <person name="Chiriac C."/>
            <person name="Salcher M."/>
            <person name="Ghai R."/>
            <person name="Kavagutti S V."/>
        </authorList>
    </citation>
    <scope>NUCLEOTIDE SEQUENCE</scope>
</reference>
<name>A0A6J7I2H2_9ZZZZ</name>